<reference evidence="1 2" key="1">
    <citation type="submission" date="2020-08" db="EMBL/GenBank/DDBJ databases">
        <title>Genome public.</title>
        <authorList>
            <person name="Liu C."/>
            <person name="Sun Q."/>
        </authorList>
    </citation>
    <scope>NUCLEOTIDE SEQUENCE [LARGE SCALE GENOMIC DNA]</scope>
    <source>
        <strain evidence="1 2">M2</strain>
    </source>
</reference>
<keyword evidence="2" id="KW-1185">Reference proteome</keyword>
<evidence type="ECO:0000313" key="2">
    <source>
        <dbReference type="Proteomes" id="UP000641741"/>
    </source>
</evidence>
<dbReference type="InterPro" id="IPR043038">
    <property type="entry name" value="VbhA_sf"/>
</dbReference>
<name>A0ABR7GQN4_9FIRM</name>
<proteinExistence type="predicted"/>
<evidence type="ECO:0000313" key="1">
    <source>
        <dbReference type="EMBL" id="MBC5696628.1"/>
    </source>
</evidence>
<accession>A0ABR7GQN4</accession>
<dbReference type="Proteomes" id="UP000641741">
    <property type="component" value="Unassembled WGS sequence"/>
</dbReference>
<gene>
    <name evidence="1" type="ORF">H8S02_11895</name>
</gene>
<protein>
    <submittedName>
        <fullName evidence="1">Uncharacterized protein</fullName>
    </submittedName>
</protein>
<dbReference type="Gene3D" id="1.10.8.1050">
    <property type="entry name" value="Antitoxin VbhA-like"/>
    <property type="match status" value="1"/>
</dbReference>
<organism evidence="1 2">
    <name type="scientific">Agathobaculum hominis</name>
    <dbReference type="NCBI Taxonomy" id="2763014"/>
    <lineage>
        <taxon>Bacteria</taxon>
        <taxon>Bacillati</taxon>
        <taxon>Bacillota</taxon>
        <taxon>Clostridia</taxon>
        <taxon>Eubacteriales</taxon>
        <taxon>Butyricicoccaceae</taxon>
        <taxon>Agathobaculum</taxon>
    </lineage>
</organism>
<dbReference type="RefSeq" id="WP_158576975.1">
    <property type="nucleotide sequence ID" value="NZ_JACOPK010000013.1"/>
</dbReference>
<dbReference type="EMBL" id="JACOPK010000013">
    <property type="protein sequence ID" value="MBC5696628.1"/>
    <property type="molecule type" value="Genomic_DNA"/>
</dbReference>
<comment type="caution">
    <text evidence="1">The sequence shown here is derived from an EMBL/GenBank/DDBJ whole genome shotgun (WGS) entry which is preliminary data.</text>
</comment>
<sequence>MPNTQQTITEILDNIAMSCRMEGLEMTDEIRAMCLAIYNGSATLQDCLHKINAKYP</sequence>